<reference evidence="7" key="1">
    <citation type="submission" date="2014-05" db="EMBL/GenBank/DDBJ databases">
        <title>Key roles for freshwater Actinobacteria revealed by deep metagenomic sequencing.</title>
        <authorList>
            <person name="Ghai R."/>
            <person name="Mizuno C.M."/>
            <person name="Picazo A."/>
            <person name="Camacho A."/>
            <person name="Rodriguez-Valera F."/>
        </authorList>
    </citation>
    <scope>NUCLEOTIDE SEQUENCE</scope>
</reference>
<dbReference type="Pfam" id="PF07681">
    <property type="entry name" value="DoxX"/>
    <property type="match status" value="1"/>
</dbReference>
<gene>
    <name evidence="7" type="ORF">GM50_11960</name>
</gene>
<accession>A0A094SG91</accession>
<evidence type="ECO:0000256" key="6">
    <source>
        <dbReference type="SAM" id="Phobius"/>
    </source>
</evidence>
<keyword evidence="5 6" id="KW-0472">Membrane</keyword>
<dbReference type="EMBL" id="JNSK01000045">
    <property type="protein sequence ID" value="KGA17313.1"/>
    <property type="molecule type" value="Genomic_DNA"/>
</dbReference>
<keyword evidence="2" id="KW-1003">Cell membrane</keyword>
<feature type="transmembrane region" description="Helical" evidence="6">
    <location>
        <begin position="119"/>
        <end position="137"/>
    </location>
</feature>
<protein>
    <recommendedName>
        <fullName evidence="8">DoxX family protein</fullName>
    </recommendedName>
</protein>
<evidence type="ECO:0000256" key="4">
    <source>
        <dbReference type="ARBA" id="ARBA00022989"/>
    </source>
</evidence>
<keyword evidence="3 6" id="KW-0812">Transmembrane</keyword>
<feature type="transmembrane region" description="Helical" evidence="6">
    <location>
        <begin position="80"/>
        <end position="99"/>
    </location>
</feature>
<organism evidence="7">
    <name type="scientific">freshwater metagenome</name>
    <dbReference type="NCBI Taxonomy" id="449393"/>
    <lineage>
        <taxon>unclassified sequences</taxon>
        <taxon>metagenomes</taxon>
        <taxon>ecological metagenomes</taxon>
    </lineage>
</organism>
<comment type="caution">
    <text evidence="7">The sequence shown here is derived from an EMBL/GenBank/DDBJ whole genome shotgun (WGS) entry which is preliminary data.</text>
</comment>
<dbReference type="AlphaFoldDB" id="A0A094SG91"/>
<feature type="transmembrane region" description="Helical" evidence="6">
    <location>
        <begin position="15"/>
        <end position="36"/>
    </location>
</feature>
<proteinExistence type="predicted"/>
<dbReference type="PANTHER" id="PTHR33452">
    <property type="entry name" value="OXIDOREDUCTASE CATD-RELATED"/>
    <property type="match status" value="1"/>
</dbReference>
<dbReference type="InterPro" id="IPR051907">
    <property type="entry name" value="DoxX-like_oxidoreductase"/>
</dbReference>
<evidence type="ECO:0000256" key="1">
    <source>
        <dbReference type="ARBA" id="ARBA00004651"/>
    </source>
</evidence>
<feature type="transmembrane region" description="Helical" evidence="6">
    <location>
        <begin position="56"/>
        <end position="74"/>
    </location>
</feature>
<sequence length="153" mass="16270">MDSPPLGKSRRNMNVVLFIGQVLFAALFITSGIGHFAKLEAMTGYAQYKKLPAAKLGVMASGLFFLVGGILIVIGTYVDLGALLIAITLVLAAVIFHNFWKETDANTKMQEQIAFNKDISLAGAALILVALVASGAVESSDLLFNIGSISFFN</sequence>
<evidence type="ECO:0008006" key="8">
    <source>
        <dbReference type="Google" id="ProtNLM"/>
    </source>
</evidence>
<evidence type="ECO:0000256" key="3">
    <source>
        <dbReference type="ARBA" id="ARBA00022692"/>
    </source>
</evidence>
<evidence type="ECO:0000256" key="2">
    <source>
        <dbReference type="ARBA" id="ARBA00022475"/>
    </source>
</evidence>
<evidence type="ECO:0000313" key="7">
    <source>
        <dbReference type="EMBL" id="KGA17313.1"/>
    </source>
</evidence>
<evidence type="ECO:0000256" key="5">
    <source>
        <dbReference type="ARBA" id="ARBA00023136"/>
    </source>
</evidence>
<dbReference type="PANTHER" id="PTHR33452:SF1">
    <property type="entry name" value="INNER MEMBRANE PROTEIN YPHA-RELATED"/>
    <property type="match status" value="1"/>
</dbReference>
<dbReference type="GO" id="GO:0005886">
    <property type="term" value="C:plasma membrane"/>
    <property type="evidence" value="ECO:0007669"/>
    <property type="project" value="UniProtKB-SubCell"/>
</dbReference>
<name>A0A094SG91_9ZZZZ</name>
<comment type="subcellular location">
    <subcellularLocation>
        <location evidence="1">Cell membrane</location>
        <topology evidence="1">Multi-pass membrane protein</topology>
    </subcellularLocation>
</comment>
<keyword evidence="4 6" id="KW-1133">Transmembrane helix</keyword>
<dbReference type="InterPro" id="IPR032808">
    <property type="entry name" value="DoxX"/>
</dbReference>